<evidence type="ECO:0000313" key="2">
    <source>
        <dbReference type="EMBL" id="KAG2828520.1"/>
    </source>
</evidence>
<keyword evidence="1" id="KW-1133">Transmembrane helix</keyword>
<evidence type="ECO:0000313" key="7">
    <source>
        <dbReference type="EMBL" id="RAW23405.1"/>
    </source>
</evidence>
<dbReference type="Proteomes" id="UP000251314">
    <property type="component" value="Unassembled WGS sequence"/>
</dbReference>
<keyword evidence="1" id="KW-0812">Transmembrane</keyword>
<keyword evidence="1" id="KW-0472">Membrane</keyword>
<evidence type="ECO:0000313" key="3">
    <source>
        <dbReference type="EMBL" id="KAG2884808.1"/>
    </source>
</evidence>
<dbReference type="EMBL" id="RCMK01001451">
    <property type="protein sequence ID" value="KAG2894025.1"/>
    <property type="molecule type" value="Genomic_DNA"/>
</dbReference>
<dbReference type="OrthoDB" id="97427at2759"/>
<dbReference type="Proteomes" id="UP000774804">
    <property type="component" value="Unassembled WGS sequence"/>
</dbReference>
<evidence type="ECO:0000313" key="4">
    <source>
        <dbReference type="EMBL" id="KAG2894025.1"/>
    </source>
</evidence>
<comment type="caution">
    <text evidence="7">The sequence shown here is derived from an EMBL/GenBank/DDBJ whole genome shotgun (WGS) entry which is preliminary data.</text>
</comment>
<organism evidence="7 8">
    <name type="scientific">Phytophthora cactorum</name>
    <dbReference type="NCBI Taxonomy" id="29920"/>
    <lineage>
        <taxon>Eukaryota</taxon>
        <taxon>Sar</taxon>
        <taxon>Stramenopiles</taxon>
        <taxon>Oomycota</taxon>
        <taxon>Peronosporomycetes</taxon>
        <taxon>Peronosporales</taxon>
        <taxon>Peronosporaceae</taxon>
        <taxon>Phytophthora</taxon>
    </lineage>
</organism>
<protein>
    <submittedName>
        <fullName evidence="7">Uncharacterized protein</fullName>
    </submittedName>
</protein>
<dbReference type="EMBL" id="RCMV01001520">
    <property type="protein sequence ID" value="KAG3208235.1"/>
    <property type="molecule type" value="Genomic_DNA"/>
</dbReference>
<reference evidence="6" key="3">
    <citation type="submission" date="2021-01" db="EMBL/GenBank/DDBJ databases">
        <title>Phytophthora aleatoria, a newly-described species from Pinus radiata is distinct from Phytophthora cactorum isolates based on comparative genomics.</title>
        <authorList>
            <person name="Mcdougal R."/>
            <person name="Panda P."/>
            <person name="Williams N."/>
            <person name="Studholme D.J."/>
        </authorList>
    </citation>
    <scope>NUCLEOTIDE SEQUENCE</scope>
    <source>
        <strain evidence="6">NZFS 3830</strain>
    </source>
</reference>
<evidence type="ECO:0000313" key="8">
    <source>
        <dbReference type="Proteomes" id="UP000251314"/>
    </source>
</evidence>
<reference evidence="7 8" key="1">
    <citation type="submission" date="2018-01" db="EMBL/GenBank/DDBJ databases">
        <title>Draft genome of the strawberry crown rot pathogen Phytophthora cactorum.</title>
        <authorList>
            <person name="Armitage A.D."/>
            <person name="Lysoe E."/>
            <person name="Nellist C.F."/>
            <person name="Harrison R.J."/>
            <person name="Brurberg M.B."/>
        </authorList>
    </citation>
    <scope>NUCLEOTIDE SEQUENCE [LARGE SCALE GENOMIC DNA]</scope>
    <source>
        <strain evidence="7 8">10300</strain>
    </source>
</reference>
<dbReference type="EMBL" id="RCMG01001390">
    <property type="protein sequence ID" value="KAG2828520.1"/>
    <property type="molecule type" value="Genomic_DNA"/>
</dbReference>
<sequence length="79" mass="8666">MPEAVIFSVNFFNAFYVASSMQNASSTITVIVIMAIHTALTLHSRTSSVMEQLCGEFSANDVDKDLLEVACLVFRTPAY</sequence>
<gene>
    <name evidence="6" type="ORF">JG687_00015773</name>
    <name evidence="7" type="ORF">PC110_g20161</name>
    <name evidence="2" type="ORF">PC113_g21452</name>
    <name evidence="3" type="ORF">PC115_g21215</name>
    <name evidence="4" type="ORF">PC117_g23600</name>
    <name evidence="5" type="ORF">PC129_g20735</name>
</gene>
<dbReference type="EMBL" id="MJFZ01001067">
    <property type="protein sequence ID" value="RAW23405.1"/>
    <property type="molecule type" value="Genomic_DNA"/>
</dbReference>
<keyword evidence="8" id="KW-1185">Reference proteome</keyword>
<dbReference type="Proteomes" id="UP000688947">
    <property type="component" value="Unassembled WGS sequence"/>
</dbReference>
<dbReference type="Proteomes" id="UP000735874">
    <property type="component" value="Unassembled WGS sequence"/>
</dbReference>
<dbReference type="EMBL" id="RCMI01001465">
    <property type="protein sequence ID" value="KAG2884808.1"/>
    <property type="molecule type" value="Genomic_DNA"/>
</dbReference>
<evidence type="ECO:0000256" key="1">
    <source>
        <dbReference type="SAM" id="Phobius"/>
    </source>
</evidence>
<dbReference type="EMBL" id="JAENGZ010001455">
    <property type="protein sequence ID" value="KAG6947970.1"/>
    <property type="molecule type" value="Genomic_DNA"/>
</dbReference>
<dbReference type="AlphaFoldDB" id="A0A329RFI1"/>
<name>A0A329RFI1_9STRA</name>
<dbReference type="Proteomes" id="UP000736787">
    <property type="component" value="Unassembled WGS sequence"/>
</dbReference>
<dbReference type="VEuPathDB" id="FungiDB:PC110_g20161"/>
<evidence type="ECO:0000313" key="5">
    <source>
        <dbReference type="EMBL" id="KAG3208235.1"/>
    </source>
</evidence>
<accession>A0A329RFI1</accession>
<evidence type="ECO:0000313" key="6">
    <source>
        <dbReference type="EMBL" id="KAG6947970.1"/>
    </source>
</evidence>
<feature type="transmembrane region" description="Helical" evidence="1">
    <location>
        <begin position="24"/>
        <end position="42"/>
    </location>
</feature>
<dbReference type="Proteomes" id="UP000760860">
    <property type="component" value="Unassembled WGS sequence"/>
</dbReference>
<proteinExistence type="predicted"/>
<reference evidence="2" key="2">
    <citation type="submission" date="2018-10" db="EMBL/GenBank/DDBJ databases">
        <title>Effector identification in a new, highly contiguous assembly of the strawberry crown rot pathogen Phytophthora cactorum.</title>
        <authorList>
            <person name="Armitage A.D."/>
            <person name="Nellist C.F."/>
            <person name="Bates H."/>
            <person name="Vickerstaff R.J."/>
            <person name="Harrison R.J."/>
        </authorList>
    </citation>
    <scope>NUCLEOTIDE SEQUENCE</scope>
    <source>
        <strain evidence="2">15-7</strain>
        <strain evidence="3">4032</strain>
        <strain evidence="4">4040</strain>
        <strain evidence="5">P421</strain>
    </source>
</reference>